<dbReference type="Proteomes" id="UP000217763">
    <property type="component" value="Chromosome"/>
</dbReference>
<comment type="similarity">
    <text evidence="2">Belongs to the CPA3 antiporters (TC 2.A.63) subunit E family.</text>
</comment>
<proteinExistence type="inferred from homology"/>
<comment type="subcellular location">
    <subcellularLocation>
        <location evidence="1">Cell membrane</location>
        <topology evidence="1">Multi-pass membrane protein</topology>
    </subcellularLocation>
</comment>
<evidence type="ECO:0000313" key="7">
    <source>
        <dbReference type="EMBL" id="ATG74992.1"/>
    </source>
</evidence>
<protein>
    <submittedName>
        <fullName evidence="7">Uncharacterized protein</fullName>
    </submittedName>
</protein>
<dbReference type="AlphaFoldDB" id="A0A231MVV6"/>
<dbReference type="PANTHER" id="PTHR34584:SF1">
    <property type="entry name" value="NA(+)_H(+) ANTIPORTER SUBUNIT E1"/>
    <property type="match status" value="1"/>
</dbReference>
<dbReference type="OrthoDB" id="7852837at2"/>
<dbReference type="EMBL" id="CP012621">
    <property type="protein sequence ID" value="ATG74992.1"/>
    <property type="molecule type" value="Genomic_DNA"/>
</dbReference>
<dbReference type="RefSeq" id="WP_094040620.1">
    <property type="nucleotide sequence ID" value="NZ_CP012621.1"/>
</dbReference>
<evidence type="ECO:0000256" key="5">
    <source>
        <dbReference type="ARBA" id="ARBA00022989"/>
    </source>
</evidence>
<gene>
    <name evidence="7" type="ORF">AN401_14925</name>
</gene>
<dbReference type="InterPro" id="IPR002758">
    <property type="entry name" value="Cation_antiport_E"/>
</dbReference>
<keyword evidence="6" id="KW-0472">Membrane</keyword>
<dbReference type="GO" id="GO:0008324">
    <property type="term" value="F:monoatomic cation transmembrane transporter activity"/>
    <property type="evidence" value="ECO:0007669"/>
    <property type="project" value="InterPro"/>
</dbReference>
<evidence type="ECO:0000256" key="6">
    <source>
        <dbReference type="ARBA" id="ARBA00023136"/>
    </source>
</evidence>
<accession>A0A231MVV6</accession>
<keyword evidence="4" id="KW-0812">Transmembrane</keyword>
<reference evidence="8" key="1">
    <citation type="submission" date="2015-09" db="EMBL/GenBank/DDBJ databases">
        <authorList>
            <person name="Shao Z."/>
            <person name="Wang L."/>
        </authorList>
    </citation>
    <scope>NUCLEOTIDE SEQUENCE [LARGE SCALE GENOMIC DNA]</scope>
    <source>
        <strain evidence="8">F13-1</strain>
    </source>
</reference>
<name>A0A231MVV6_9GAMM</name>
<dbReference type="GO" id="GO:0005886">
    <property type="term" value="C:plasma membrane"/>
    <property type="evidence" value="ECO:0007669"/>
    <property type="project" value="UniProtKB-SubCell"/>
</dbReference>
<evidence type="ECO:0000256" key="3">
    <source>
        <dbReference type="ARBA" id="ARBA00022475"/>
    </source>
</evidence>
<sequence length="154" mass="16834">MVRFAGMLALWWVLTEGEAGALLFGVPTALGVTVLSFRLFAPGRYRIRPGQLPRFLVFFVTRSMAAGLDVARRLLLPSLPVAPGILTLPSRLPAGGPRWLLANVLSLLPGTLSVRLHEHDLELHCLDLDMPVAASLRDAERHIALLFGLPGEWP</sequence>
<evidence type="ECO:0000256" key="2">
    <source>
        <dbReference type="ARBA" id="ARBA00006228"/>
    </source>
</evidence>
<evidence type="ECO:0000256" key="1">
    <source>
        <dbReference type="ARBA" id="ARBA00004651"/>
    </source>
</evidence>
<dbReference type="Pfam" id="PF01899">
    <property type="entry name" value="MNHE"/>
    <property type="match status" value="1"/>
</dbReference>
<evidence type="ECO:0000256" key="4">
    <source>
        <dbReference type="ARBA" id="ARBA00022692"/>
    </source>
</evidence>
<dbReference type="KEGG" id="zdf:AN401_14925"/>
<keyword evidence="8" id="KW-1185">Reference proteome</keyword>
<keyword evidence="5" id="KW-1133">Transmembrane helix</keyword>
<keyword evidence="3" id="KW-1003">Cell membrane</keyword>
<organism evidence="7 8">
    <name type="scientific">Zobellella denitrificans</name>
    <dbReference type="NCBI Taxonomy" id="347534"/>
    <lineage>
        <taxon>Bacteria</taxon>
        <taxon>Pseudomonadati</taxon>
        <taxon>Pseudomonadota</taxon>
        <taxon>Gammaproteobacteria</taxon>
        <taxon>Aeromonadales</taxon>
        <taxon>Aeromonadaceae</taxon>
        <taxon>Zobellella</taxon>
    </lineage>
</organism>
<dbReference type="PANTHER" id="PTHR34584">
    <property type="entry name" value="NA(+)/H(+) ANTIPORTER SUBUNIT E1"/>
    <property type="match status" value="1"/>
</dbReference>
<evidence type="ECO:0000313" key="8">
    <source>
        <dbReference type="Proteomes" id="UP000217763"/>
    </source>
</evidence>